<dbReference type="Gene3D" id="1.20.1280.50">
    <property type="match status" value="1"/>
</dbReference>
<dbReference type="InterPro" id="IPR011043">
    <property type="entry name" value="Gal_Oxase/kelch_b-propeller"/>
</dbReference>
<dbReference type="STRING" id="981085.W9SNC0"/>
<dbReference type="SUPFAM" id="SSF50965">
    <property type="entry name" value="Galactose oxidase, central domain"/>
    <property type="match status" value="1"/>
</dbReference>
<evidence type="ECO:0000313" key="3">
    <source>
        <dbReference type="EMBL" id="EXC76780.1"/>
    </source>
</evidence>
<reference evidence="4" key="1">
    <citation type="submission" date="2013-01" db="EMBL/GenBank/DDBJ databases">
        <title>Draft Genome Sequence of a Mulberry Tree, Morus notabilis C.K. Schneid.</title>
        <authorList>
            <person name="He N."/>
            <person name="Zhao S."/>
        </authorList>
    </citation>
    <scope>NUCLEOTIDE SEQUENCE</scope>
</reference>
<dbReference type="InterPro" id="IPR006527">
    <property type="entry name" value="F-box-assoc_dom_typ1"/>
</dbReference>
<dbReference type="SMR" id="W9SNC0"/>
<dbReference type="SUPFAM" id="SSF81383">
    <property type="entry name" value="F-box domain"/>
    <property type="match status" value="1"/>
</dbReference>
<dbReference type="InterPro" id="IPR050796">
    <property type="entry name" value="SCF_F-box_component"/>
</dbReference>
<sequence length="390" mass="45782">MALLYGLTEDVTMEILSWLPPKSLIQCKCVSKSWNSFIGSLMENPYFVNKHLNHMPYTLVFRRSRLFHAYRRFNHDNPLSLLTIFHAGADHSDRIAFINEIIDIPRFEGRKEMGSVWLSYHCNGISCMVNSSKTVILCNLELREFKVVPETTYDLCQALIGNKKFNGLKRMGFGYDIRADVYKIVIIFSWYNNTNKGYTICAEVYDLTTNSWKDIKFMEGEAFDINYGWGAENKGVYCKGFYYWLVDSNFGRRILSFDMCNEVFRILPSLPNTRYKNVEIAVWNDSLALFIWCNNLRKWSKDPMSIEIWVMEEQSGEWCNVFSIGPFEDMWAPLTFWKRDELLMVTKDGEIVSYNLGSKKLRKLDIHPDDRMHCWGFYVKSLVSVNQRRS</sequence>
<dbReference type="InterPro" id="IPR001810">
    <property type="entry name" value="F-box_dom"/>
</dbReference>
<dbReference type="InterPro" id="IPR036047">
    <property type="entry name" value="F-box-like_dom_sf"/>
</dbReference>
<dbReference type="InterPro" id="IPR017451">
    <property type="entry name" value="F-box-assoc_interact_dom"/>
</dbReference>
<dbReference type="EMBL" id="KE646801">
    <property type="protein sequence ID" value="EXC76780.1"/>
    <property type="molecule type" value="Genomic_DNA"/>
</dbReference>
<dbReference type="PANTHER" id="PTHR31672:SF13">
    <property type="entry name" value="F-BOX PROTEIN CPR30-LIKE"/>
    <property type="match status" value="1"/>
</dbReference>
<feature type="domain" description="F-box" evidence="1">
    <location>
        <begin position="7"/>
        <end position="50"/>
    </location>
</feature>
<dbReference type="AlphaFoldDB" id="W9SNC0"/>
<protein>
    <submittedName>
        <fullName evidence="3">Putative F-box/kelch-repeat protein</fullName>
    </submittedName>
</protein>
<dbReference type="CDD" id="cd22157">
    <property type="entry name" value="F-box_AtFBW1-like"/>
    <property type="match status" value="1"/>
</dbReference>
<keyword evidence="4" id="KW-1185">Reference proteome</keyword>
<evidence type="ECO:0000313" key="2">
    <source>
        <dbReference type="EMBL" id="EXB94256.1"/>
    </source>
</evidence>
<evidence type="ECO:0000313" key="4">
    <source>
        <dbReference type="Proteomes" id="UP000030645"/>
    </source>
</evidence>
<dbReference type="KEGG" id="mnt:21386358"/>
<name>W9SNC0_9ROSA</name>
<proteinExistence type="predicted"/>
<dbReference type="SMART" id="SM00256">
    <property type="entry name" value="FBOX"/>
    <property type="match status" value="1"/>
</dbReference>
<dbReference type="KEGG" id="mnt:21383798"/>
<dbReference type="EMBL" id="KE345141">
    <property type="protein sequence ID" value="EXB94256.1"/>
    <property type="molecule type" value="Genomic_DNA"/>
</dbReference>
<dbReference type="Pfam" id="PF07734">
    <property type="entry name" value="FBA_1"/>
    <property type="match status" value="1"/>
</dbReference>
<evidence type="ECO:0000259" key="1">
    <source>
        <dbReference type="SMART" id="SM00256"/>
    </source>
</evidence>
<gene>
    <name evidence="3" type="ORF">L484_000154</name>
    <name evidence="2" type="ORF">L484_002803</name>
</gene>
<dbReference type="OrthoDB" id="830198at2759"/>
<organism evidence="3 4">
    <name type="scientific">Morus notabilis</name>
    <dbReference type="NCBI Taxonomy" id="981085"/>
    <lineage>
        <taxon>Eukaryota</taxon>
        <taxon>Viridiplantae</taxon>
        <taxon>Streptophyta</taxon>
        <taxon>Embryophyta</taxon>
        <taxon>Tracheophyta</taxon>
        <taxon>Spermatophyta</taxon>
        <taxon>Magnoliopsida</taxon>
        <taxon>eudicotyledons</taxon>
        <taxon>Gunneridae</taxon>
        <taxon>Pentapetalae</taxon>
        <taxon>rosids</taxon>
        <taxon>fabids</taxon>
        <taxon>Rosales</taxon>
        <taxon>Moraceae</taxon>
        <taxon>Moreae</taxon>
        <taxon>Morus</taxon>
    </lineage>
</organism>
<dbReference type="Pfam" id="PF00646">
    <property type="entry name" value="F-box"/>
    <property type="match status" value="1"/>
</dbReference>
<accession>W9SNC0</accession>
<reference evidence="3" key="2">
    <citation type="submission" date="2013-06" db="EMBL/GenBank/DDBJ databases">
        <title>Draft Genome Sequence of a Mulberry Tree, Morus notabilis C.K. Schn.</title>
        <authorList>
            <person name="He N."/>
            <person name="Zhao S."/>
        </authorList>
    </citation>
    <scope>NUCLEOTIDE SEQUENCE</scope>
</reference>
<dbReference type="PANTHER" id="PTHR31672">
    <property type="entry name" value="BNACNNG10540D PROTEIN"/>
    <property type="match status" value="1"/>
</dbReference>
<dbReference type="Proteomes" id="UP000030645">
    <property type="component" value="Unassembled WGS sequence"/>
</dbReference>
<dbReference type="NCBIfam" id="TIGR01640">
    <property type="entry name" value="F_box_assoc_1"/>
    <property type="match status" value="1"/>
</dbReference>